<keyword evidence="2" id="KW-1185">Reference proteome</keyword>
<proteinExistence type="predicted"/>
<accession>A0A511XLF9</accession>
<dbReference type="InterPro" id="IPR051706">
    <property type="entry name" value="Glycosyltransferase_domain"/>
</dbReference>
<dbReference type="SUPFAM" id="SSF53448">
    <property type="entry name" value="Nucleotide-diphospho-sugar transferases"/>
    <property type="match status" value="1"/>
</dbReference>
<evidence type="ECO:0000313" key="2">
    <source>
        <dbReference type="Proteomes" id="UP000321746"/>
    </source>
</evidence>
<evidence type="ECO:0000313" key="1">
    <source>
        <dbReference type="EMBL" id="GEN63768.1"/>
    </source>
</evidence>
<sequence>MHPGAKGNKDPIMVAETSEPVTFLTVPVEKTSDFTLDDFAGNHQAMDYYHKHGAATLEHVFTLANILHMHKLVREAAMFYGLAYNMHSKQPGHYPLASALLQARLLCLLKAGLEPPAEELKQLRALSKTTYDYISGIQIAWREHNAVKALKRMDNCFEIFHTGEEVDVLYLETALSVLPEPKQPAVAPEDRRIPPKIHMYWDKNPPLEVQDNYEYHCDLEGFEVQLFDREEGAEWLYEYYGKEAQDLFLKARHPAEAADFLRVHVIQELGGWWLDADIRITSPETLEQYTARHPSHMFFVTDNYYVHNDFFGSHHNSPILADCLLSLYRNSYLHEGLYIAYKTGPGVFNRALNRRLHNAFRTGRPFDPSVLVLRAPEFNSIIQDMDMDYKKGGNWHAA</sequence>
<name>A0A511XLF9_9PROT</name>
<dbReference type="PANTHER" id="PTHR32385:SF15">
    <property type="entry name" value="INOSITOL PHOSPHOCERAMIDE MANNOSYLTRANSFERASE 1"/>
    <property type="match status" value="1"/>
</dbReference>
<reference evidence="1 2" key="1">
    <citation type="submission" date="2019-07" db="EMBL/GenBank/DDBJ databases">
        <title>Whole genome shotgun sequence of Acetobacter oeni NBRC 105207.</title>
        <authorList>
            <person name="Hosoyama A."/>
            <person name="Uohara A."/>
            <person name="Ohji S."/>
            <person name="Ichikawa N."/>
        </authorList>
    </citation>
    <scope>NUCLEOTIDE SEQUENCE [LARGE SCALE GENOMIC DNA]</scope>
    <source>
        <strain evidence="1 2">NBRC 105207</strain>
    </source>
</reference>
<dbReference type="EMBL" id="BJYG01000025">
    <property type="protein sequence ID" value="GEN63768.1"/>
    <property type="molecule type" value="Genomic_DNA"/>
</dbReference>
<dbReference type="Gene3D" id="3.90.550.20">
    <property type="match status" value="1"/>
</dbReference>
<protein>
    <submittedName>
        <fullName evidence="1">Uncharacterized protein</fullName>
    </submittedName>
</protein>
<dbReference type="Proteomes" id="UP000321746">
    <property type="component" value="Unassembled WGS sequence"/>
</dbReference>
<organism evidence="1 2">
    <name type="scientific">Acetobacter oeni</name>
    <dbReference type="NCBI Taxonomy" id="304077"/>
    <lineage>
        <taxon>Bacteria</taxon>
        <taxon>Pseudomonadati</taxon>
        <taxon>Pseudomonadota</taxon>
        <taxon>Alphaproteobacteria</taxon>
        <taxon>Acetobacterales</taxon>
        <taxon>Acetobacteraceae</taxon>
        <taxon>Acetobacter</taxon>
    </lineage>
</organism>
<dbReference type="GO" id="GO:0000030">
    <property type="term" value="F:mannosyltransferase activity"/>
    <property type="evidence" value="ECO:0007669"/>
    <property type="project" value="TreeGrafter"/>
</dbReference>
<dbReference type="GO" id="GO:0016020">
    <property type="term" value="C:membrane"/>
    <property type="evidence" value="ECO:0007669"/>
    <property type="project" value="GOC"/>
</dbReference>
<comment type="caution">
    <text evidence="1">The sequence shown here is derived from an EMBL/GenBank/DDBJ whole genome shotgun (WGS) entry which is preliminary data.</text>
</comment>
<dbReference type="PANTHER" id="PTHR32385">
    <property type="entry name" value="MANNOSYL PHOSPHORYLINOSITOL CERAMIDE SYNTHASE"/>
    <property type="match status" value="1"/>
</dbReference>
<dbReference type="AlphaFoldDB" id="A0A511XLF9"/>
<dbReference type="InterPro" id="IPR029044">
    <property type="entry name" value="Nucleotide-diphossugar_trans"/>
</dbReference>
<gene>
    <name evidence="1" type="ORF">AOE01nite_19920</name>
</gene>
<dbReference type="GO" id="GO:0051999">
    <property type="term" value="P:mannosyl-inositol phosphorylceramide biosynthetic process"/>
    <property type="evidence" value="ECO:0007669"/>
    <property type="project" value="TreeGrafter"/>
</dbReference>